<accession>A0A540W555</accession>
<dbReference type="GO" id="GO:0051920">
    <property type="term" value="F:peroxiredoxin activity"/>
    <property type="evidence" value="ECO:0007669"/>
    <property type="project" value="InterPro"/>
</dbReference>
<dbReference type="RefSeq" id="WP_141634745.1">
    <property type="nucleotide sequence ID" value="NZ_VIGB01000003.1"/>
</dbReference>
<dbReference type="Proteomes" id="UP000319103">
    <property type="component" value="Unassembled WGS sequence"/>
</dbReference>
<dbReference type="NCBIfam" id="TIGR00778">
    <property type="entry name" value="ahpD_dom"/>
    <property type="match status" value="1"/>
</dbReference>
<gene>
    <name evidence="2" type="ORF">E6W39_20395</name>
</gene>
<dbReference type="EMBL" id="VIGB01000003">
    <property type="protein sequence ID" value="TQF04158.1"/>
    <property type="molecule type" value="Genomic_DNA"/>
</dbReference>
<comment type="caution">
    <text evidence="2">The sequence shown here is derived from an EMBL/GenBank/DDBJ whole genome shotgun (WGS) entry which is preliminary data.</text>
</comment>
<dbReference type="PANTHER" id="PTHR35446">
    <property type="entry name" value="SI:CH211-175M2.5"/>
    <property type="match status" value="1"/>
</dbReference>
<name>A0A540W555_9ACTN</name>
<feature type="domain" description="Carboxymuconolactone decarboxylase-like" evidence="1">
    <location>
        <begin position="42"/>
        <end position="106"/>
    </location>
</feature>
<organism evidence="2 3">
    <name type="scientific">Kitasatospora acidiphila</name>
    <dbReference type="NCBI Taxonomy" id="2567942"/>
    <lineage>
        <taxon>Bacteria</taxon>
        <taxon>Bacillati</taxon>
        <taxon>Actinomycetota</taxon>
        <taxon>Actinomycetes</taxon>
        <taxon>Kitasatosporales</taxon>
        <taxon>Streptomycetaceae</taxon>
        <taxon>Kitasatospora</taxon>
    </lineage>
</organism>
<reference evidence="2 3" key="1">
    <citation type="submission" date="2019-06" db="EMBL/GenBank/DDBJ databases">
        <title>Description of Kitasatospora acidophila sp. nov. isolated from pine grove soil, and reclassification of Streptomyces novaecaesareae to Kitasatospora novaeceasareae comb. nov.</title>
        <authorList>
            <person name="Kim M.J."/>
        </authorList>
    </citation>
    <scope>NUCLEOTIDE SEQUENCE [LARGE SCALE GENOMIC DNA]</scope>
    <source>
        <strain evidence="2 3">MMS16-CNU292</strain>
    </source>
</reference>
<dbReference type="OrthoDB" id="122912at2"/>
<evidence type="ECO:0000313" key="3">
    <source>
        <dbReference type="Proteomes" id="UP000319103"/>
    </source>
</evidence>
<dbReference type="AlphaFoldDB" id="A0A540W555"/>
<dbReference type="PANTHER" id="PTHR35446:SF3">
    <property type="entry name" value="CMD DOMAIN-CONTAINING PROTEIN"/>
    <property type="match status" value="1"/>
</dbReference>
<evidence type="ECO:0000313" key="2">
    <source>
        <dbReference type="EMBL" id="TQF04158.1"/>
    </source>
</evidence>
<dbReference type="InterPro" id="IPR003779">
    <property type="entry name" value="CMD-like"/>
</dbReference>
<dbReference type="InterPro" id="IPR004675">
    <property type="entry name" value="AhpD_core"/>
</dbReference>
<dbReference type="Gene3D" id="1.20.1290.10">
    <property type="entry name" value="AhpD-like"/>
    <property type="match status" value="1"/>
</dbReference>
<dbReference type="InterPro" id="IPR029032">
    <property type="entry name" value="AhpD-like"/>
</dbReference>
<evidence type="ECO:0000259" key="1">
    <source>
        <dbReference type="Pfam" id="PF02627"/>
    </source>
</evidence>
<dbReference type="SUPFAM" id="SSF69118">
    <property type="entry name" value="AhpD-like"/>
    <property type="match status" value="1"/>
</dbReference>
<protein>
    <submittedName>
        <fullName evidence="2">Carboxymuconolactone decarboxylase family protein</fullName>
    </submittedName>
</protein>
<keyword evidence="3" id="KW-1185">Reference proteome</keyword>
<dbReference type="Pfam" id="PF02627">
    <property type="entry name" value="CMD"/>
    <property type="match status" value="1"/>
</dbReference>
<proteinExistence type="predicted"/>
<sequence>MPVTFATHTLETAPAAARPVMEGVQRHLGHLPAAVGRLATSPQLLEAFTKSNALFSSSTLEPLAREVVVFTVATRNRCHLCVAMHTAIVSKQGADPELVAALRDQRPLPDDRLEALRLFTLEVISTAGAVAPESLEAFLDHGYTQRNALEVVLGIGTYTMSTLANRLTDAPVDERLAEFAWEG</sequence>